<proteinExistence type="predicted"/>
<gene>
    <name evidence="1" type="ORF">LSALG_LOCUS38218</name>
</gene>
<dbReference type="EMBL" id="OX465084">
    <property type="protein sequence ID" value="CAI9299511.1"/>
    <property type="molecule type" value="Genomic_DNA"/>
</dbReference>
<keyword evidence="2" id="KW-1185">Reference proteome</keyword>
<evidence type="ECO:0000313" key="2">
    <source>
        <dbReference type="Proteomes" id="UP001177003"/>
    </source>
</evidence>
<reference evidence="1" key="1">
    <citation type="submission" date="2023-04" db="EMBL/GenBank/DDBJ databases">
        <authorList>
            <person name="Vijverberg K."/>
            <person name="Xiong W."/>
            <person name="Schranz E."/>
        </authorList>
    </citation>
    <scope>NUCLEOTIDE SEQUENCE</scope>
</reference>
<sequence length="216" mass="24613">MSLYSPLEVKVEIPIALFEAGLHLPTTNFFNLIISEYGFSVRELTPIAINNIVGLELLYRAPRRQPIFPTFKHFFNASTQSGTQTLSRQWGVLTLIHDQKFKKSWQEKFLWVNNDLVVLGYPRVKVYVDSAPTLFGADREIADDLEKISINSEDWLFGYRKNALNSGFWLTVVVFALFPDGEETISLESALHGLFEGEIQCHEFDLVESFPHPVSG</sequence>
<protein>
    <submittedName>
        <fullName evidence="1">Uncharacterized protein</fullName>
    </submittedName>
</protein>
<accession>A0AA35ZVG2</accession>
<dbReference type="Proteomes" id="UP001177003">
    <property type="component" value="Chromosome 8"/>
</dbReference>
<organism evidence="1 2">
    <name type="scientific">Lactuca saligna</name>
    <name type="common">Willowleaf lettuce</name>
    <dbReference type="NCBI Taxonomy" id="75948"/>
    <lineage>
        <taxon>Eukaryota</taxon>
        <taxon>Viridiplantae</taxon>
        <taxon>Streptophyta</taxon>
        <taxon>Embryophyta</taxon>
        <taxon>Tracheophyta</taxon>
        <taxon>Spermatophyta</taxon>
        <taxon>Magnoliopsida</taxon>
        <taxon>eudicotyledons</taxon>
        <taxon>Gunneridae</taxon>
        <taxon>Pentapetalae</taxon>
        <taxon>asterids</taxon>
        <taxon>campanulids</taxon>
        <taxon>Asterales</taxon>
        <taxon>Asteraceae</taxon>
        <taxon>Cichorioideae</taxon>
        <taxon>Cichorieae</taxon>
        <taxon>Lactucinae</taxon>
        <taxon>Lactuca</taxon>
    </lineage>
</organism>
<evidence type="ECO:0000313" key="1">
    <source>
        <dbReference type="EMBL" id="CAI9299511.1"/>
    </source>
</evidence>
<dbReference type="AlphaFoldDB" id="A0AA35ZVG2"/>
<name>A0AA35ZVG2_LACSI</name>